<sequence length="237" mass="26805">MMESIDEESSSPNAVPTSSSIVINSAKHTTSIKRRSRYPRKEVNVSSSRVQETLDQDEIIVRKKEFSLDRKLNDQRVFNDVVSTSTFPADLIKTRKPSKSKKPKIRIRHPPERRDYHEGRVDGDHVESKCEVFHDTVGHSKTPLVPLNSTPIVNEGGQSGKVIDLRSCLSGRNVKGRRNRSALKEEPVEVEEYDEDMIKAAENLVMMRRGRRSKVKSSGNKKCLGFDLNKPPPTSPE</sequence>
<evidence type="ECO:0000313" key="2">
    <source>
        <dbReference type="Proteomes" id="UP001055811"/>
    </source>
</evidence>
<accession>A0ACB9GF35</accession>
<reference evidence="1 2" key="2">
    <citation type="journal article" date="2022" name="Mol. Ecol. Resour.">
        <title>The genomes of chicory, endive, great burdock and yacon provide insights into Asteraceae paleo-polyploidization history and plant inulin production.</title>
        <authorList>
            <person name="Fan W."/>
            <person name="Wang S."/>
            <person name="Wang H."/>
            <person name="Wang A."/>
            <person name="Jiang F."/>
            <person name="Liu H."/>
            <person name="Zhao H."/>
            <person name="Xu D."/>
            <person name="Zhang Y."/>
        </authorList>
    </citation>
    <scope>NUCLEOTIDE SEQUENCE [LARGE SCALE GENOMIC DNA]</scope>
    <source>
        <strain evidence="2">cv. Punajuju</strain>
        <tissue evidence="1">Leaves</tissue>
    </source>
</reference>
<dbReference type="Proteomes" id="UP001055811">
    <property type="component" value="Linkage Group LG02"/>
</dbReference>
<gene>
    <name evidence="1" type="ORF">L2E82_12109</name>
</gene>
<comment type="caution">
    <text evidence="1">The sequence shown here is derived from an EMBL/GenBank/DDBJ whole genome shotgun (WGS) entry which is preliminary data.</text>
</comment>
<organism evidence="1 2">
    <name type="scientific">Cichorium intybus</name>
    <name type="common">Chicory</name>
    <dbReference type="NCBI Taxonomy" id="13427"/>
    <lineage>
        <taxon>Eukaryota</taxon>
        <taxon>Viridiplantae</taxon>
        <taxon>Streptophyta</taxon>
        <taxon>Embryophyta</taxon>
        <taxon>Tracheophyta</taxon>
        <taxon>Spermatophyta</taxon>
        <taxon>Magnoliopsida</taxon>
        <taxon>eudicotyledons</taxon>
        <taxon>Gunneridae</taxon>
        <taxon>Pentapetalae</taxon>
        <taxon>asterids</taxon>
        <taxon>campanulids</taxon>
        <taxon>Asterales</taxon>
        <taxon>Asteraceae</taxon>
        <taxon>Cichorioideae</taxon>
        <taxon>Cichorieae</taxon>
        <taxon>Cichoriinae</taxon>
        <taxon>Cichorium</taxon>
    </lineage>
</organism>
<reference evidence="2" key="1">
    <citation type="journal article" date="2022" name="Mol. Ecol. Resour.">
        <title>The genomes of chicory, endive, great burdock and yacon provide insights into Asteraceae palaeo-polyploidization history and plant inulin production.</title>
        <authorList>
            <person name="Fan W."/>
            <person name="Wang S."/>
            <person name="Wang H."/>
            <person name="Wang A."/>
            <person name="Jiang F."/>
            <person name="Liu H."/>
            <person name="Zhao H."/>
            <person name="Xu D."/>
            <person name="Zhang Y."/>
        </authorList>
    </citation>
    <scope>NUCLEOTIDE SEQUENCE [LARGE SCALE GENOMIC DNA]</scope>
    <source>
        <strain evidence="2">cv. Punajuju</strain>
    </source>
</reference>
<keyword evidence="2" id="KW-1185">Reference proteome</keyword>
<protein>
    <submittedName>
        <fullName evidence="1">Uncharacterized protein</fullName>
    </submittedName>
</protein>
<proteinExistence type="predicted"/>
<evidence type="ECO:0000313" key="1">
    <source>
        <dbReference type="EMBL" id="KAI3782077.1"/>
    </source>
</evidence>
<dbReference type="EMBL" id="CM042010">
    <property type="protein sequence ID" value="KAI3782077.1"/>
    <property type="molecule type" value="Genomic_DNA"/>
</dbReference>
<name>A0ACB9GF35_CICIN</name>